<sequence>MNLFEIYILLYIFSLAYGNEHEDRRILSISKSLLKEIMDYKAKHDNRIRALEHKLRIGELKQDARIRKLEQDIRIYKLNQDDRIRKLEHTIKIQSKEIEDLNRESTYSKKDYTNLQVNDALVLSNMNDTVSETSDITAEEADSNELKHVHIRRPGKNENMEKCQTEKDFF</sequence>
<organism evidence="2 3">
    <name type="scientific">Mytilus coruscus</name>
    <name type="common">Sea mussel</name>
    <dbReference type="NCBI Taxonomy" id="42192"/>
    <lineage>
        <taxon>Eukaryota</taxon>
        <taxon>Metazoa</taxon>
        <taxon>Spiralia</taxon>
        <taxon>Lophotrochozoa</taxon>
        <taxon>Mollusca</taxon>
        <taxon>Bivalvia</taxon>
        <taxon>Autobranchia</taxon>
        <taxon>Pteriomorphia</taxon>
        <taxon>Mytilida</taxon>
        <taxon>Mytiloidea</taxon>
        <taxon>Mytilidae</taxon>
        <taxon>Mytilinae</taxon>
        <taxon>Mytilus</taxon>
    </lineage>
</organism>
<dbReference type="EMBL" id="CACVKT020010417">
    <property type="protein sequence ID" value="CAC5426274.1"/>
    <property type="molecule type" value="Genomic_DNA"/>
</dbReference>
<keyword evidence="1" id="KW-0732">Signal</keyword>
<reference evidence="2 3" key="1">
    <citation type="submission" date="2020-06" db="EMBL/GenBank/DDBJ databases">
        <authorList>
            <person name="Li R."/>
            <person name="Bekaert M."/>
        </authorList>
    </citation>
    <scope>NUCLEOTIDE SEQUENCE [LARGE SCALE GENOMIC DNA]</scope>
    <source>
        <strain evidence="3">wild</strain>
    </source>
</reference>
<protein>
    <submittedName>
        <fullName evidence="2">Uncharacterized protein</fullName>
    </submittedName>
</protein>
<feature type="signal peptide" evidence="1">
    <location>
        <begin position="1"/>
        <end position="18"/>
    </location>
</feature>
<dbReference type="OrthoDB" id="6195299at2759"/>
<name>A0A6J8F0H7_MYTCO</name>
<evidence type="ECO:0000256" key="1">
    <source>
        <dbReference type="SAM" id="SignalP"/>
    </source>
</evidence>
<dbReference type="Proteomes" id="UP000507470">
    <property type="component" value="Unassembled WGS sequence"/>
</dbReference>
<accession>A0A6J8F0H7</accession>
<proteinExistence type="predicted"/>
<gene>
    <name evidence="2" type="ORF">MCOR_58006</name>
</gene>
<feature type="chain" id="PRO_5026693799" evidence="1">
    <location>
        <begin position="19"/>
        <end position="170"/>
    </location>
</feature>
<dbReference type="AlphaFoldDB" id="A0A6J8F0H7"/>
<evidence type="ECO:0000313" key="2">
    <source>
        <dbReference type="EMBL" id="CAC5426274.1"/>
    </source>
</evidence>
<evidence type="ECO:0000313" key="3">
    <source>
        <dbReference type="Proteomes" id="UP000507470"/>
    </source>
</evidence>
<keyword evidence="3" id="KW-1185">Reference proteome</keyword>